<dbReference type="PROSITE" id="PS50949">
    <property type="entry name" value="HTH_GNTR"/>
    <property type="match status" value="1"/>
</dbReference>
<dbReference type="EMBL" id="JAEQNC010000003">
    <property type="protein sequence ID" value="MBL0371750.1"/>
    <property type="molecule type" value="Genomic_DNA"/>
</dbReference>
<comment type="caution">
    <text evidence="5">The sequence shown here is derived from an EMBL/GenBank/DDBJ whole genome shotgun (WGS) entry which is preliminary data.</text>
</comment>
<dbReference type="SMART" id="SM00895">
    <property type="entry name" value="FCD"/>
    <property type="match status" value="1"/>
</dbReference>
<keyword evidence="1" id="KW-0805">Transcription regulation</keyword>
<dbReference type="RefSeq" id="WP_201655119.1">
    <property type="nucleotide sequence ID" value="NZ_JAEQNC010000003.1"/>
</dbReference>
<evidence type="ECO:0000256" key="1">
    <source>
        <dbReference type="ARBA" id="ARBA00023015"/>
    </source>
</evidence>
<dbReference type="InterPro" id="IPR036388">
    <property type="entry name" value="WH-like_DNA-bd_sf"/>
</dbReference>
<protein>
    <submittedName>
        <fullName evidence="5">FadR family transcriptional regulator</fullName>
    </submittedName>
</protein>
<evidence type="ECO:0000256" key="3">
    <source>
        <dbReference type="ARBA" id="ARBA00023163"/>
    </source>
</evidence>
<dbReference type="Gene3D" id="1.10.10.10">
    <property type="entry name" value="Winged helix-like DNA-binding domain superfamily/Winged helix DNA-binding domain"/>
    <property type="match status" value="1"/>
</dbReference>
<keyword evidence="6" id="KW-1185">Reference proteome</keyword>
<dbReference type="Pfam" id="PF07729">
    <property type="entry name" value="FCD"/>
    <property type="match status" value="1"/>
</dbReference>
<dbReference type="PANTHER" id="PTHR43537">
    <property type="entry name" value="TRANSCRIPTIONAL REGULATOR, GNTR FAMILY"/>
    <property type="match status" value="1"/>
</dbReference>
<dbReference type="PANTHER" id="PTHR43537:SF44">
    <property type="entry name" value="GNTR FAMILY REGULATORY PROTEIN"/>
    <property type="match status" value="1"/>
</dbReference>
<dbReference type="CDD" id="cd07377">
    <property type="entry name" value="WHTH_GntR"/>
    <property type="match status" value="1"/>
</dbReference>
<dbReference type="InterPro" id="IPR011711">
    <property type="entry name" value="GntR_C"/>
</dbReference>
<reference evidence="5" key="1">
    <citation type="submission" date="2021-01" db="EMBL/GenBank/DDBJ databases">
        <title>Rhizobium sp. strain KVB221 16S ribosomal RNA gene Genome sequencing and assembly.</title>
        <authorList>
            <person name="Kang M."/>
        </authorList>
    </citation>
    <scope>NUCLEOTIDE SEQUENCE</scope>
    <source>
        <strain evidence="5">KVB221</strain>
    </source>
</reference>
<dbReference type="SUPFAM" id="SSF48008">
    <property type="entry name" value="GntR ligand-binding domain-like"/>
    <property type="match status" value="1"/>
</dbReference>
<proteinExistence type="predicted"/>
<dbReference type="InterPro" id="IPR036390">
    <property type="entry name" value="WH_DNA-bd_sf"/>
</dbReference>
<keyword evidence="3" id="KW-0804">Transcription</keyword>
<dbReference type="Proteomes" id="UP000633219">
    <property type="component" value="Unassembled WGS sequence"/>
</dbReference>
<evidence type="ECO:0000256" key="2">
    <source>
        <dbReference type="ARBA" id="ARBA00023125"/>
    </source>
</evidence>
<keyword evidence="2" id="KW-0238">DNA-binding</keyword>
<accession>A0A937CK36</accession>
<evidence type="ECO:0000313" key="6">
    <source>
        <dbReference type="Proteomes" id="UP000633219"/>
    </source>
</evidence>
<dbReference type="GO" id="GO:0003700">
    <property type="term" value="F:DNA-binding transcription factor activity"/>
    <property type="evidence" value="ECO:0007669"/>
    <property type="project" value="InterPro"/>
</dbReference>
<sequence>MEAKVDGRDRSDAVNGGKRPRVQKNVTAAIGADICSERYPAGSTLPRESDLCVTYGVSRTVIRESFKILETKGLVRSRPRVGTIICETEEWNLLDSQILEWIGPRILRSDLLDAILEARRTVEPAAAELAAQRATAEDIAGLERAWNSMRVSEGNSEAFTNADTLFHQLLLNASHNRVFRQLSSIIHAALRYALQTSNEATAHHDEALAVHRELIEALRMRNGIAARDCSNRMLDLALRDITIAKRRAMMAD</sequence>
<gene>
    <name evidence="5" type="ORF">JJB09_06890</name>
</gene>
<dbReference type="Pfam" id="PF00392">
    <property type="entry name" value="GntR"/>
    <property type="match status" value="1"/>
</dbReference>
<dbReference type="InterPro" id="IPR000524">
    <property type="entry name" value="Tscrpt_reg_HTH_GntR"/>
</dbReference>
<dbReference type="GO" id="GO:0003677">
    <property type="term" value="F:DNA binding"/>
    <property type="evidence" value="ECO:0007669"/>
    <property type="project" value="UniProtKB-KW"/>
</dbReference>
<dbReference type="Gene3D" id="1.20.120.530">
    <property type="entry name" value="GntR ligand-binding domain-like"/>
    <property type="match status" value="1"/>
</dbReference>
<name>A0A937CK36_9HYPH</name>
<organism evidence="5 6">
    <name type="scientific">Rhizobium setariae</name>
    <dbReference type="NCBI Taxonomy" id="2801340"/>
    <lineage>
        <taxon>Bacteria</taxon>
        <taxon>Pseudomonadati</taxon>
        <taxon>Pseudomonadota</taxon>
        <taxon>Alphaproteobacteria</taxon>
        <taxon>Hyphomicrobiales</taxon>
        <taxon>Rhizobiaceae</taxon>
        <taxon>Rhizobium/Agrobacterium group</taxon>
        <taxon>Rhizobium</taxon>
    </lineage>
</organism>
<dbReference type="SUPFAM" id="SSF46785">
    <property type="entry name" value="Winged helix' DNA-binding domain"/>
    <property type="match status" value="1"/>
</dbReference>
<feature type="domain" description="HTH gntR-type" evidence="4">
    <location>
        <begin position="20"/>
        <end position="88"/>
    </location>
</feature>
<dbReference type="SMART" id="SM00345">
    <property type="entry name" value="HTH_GNTR"/>
    <property type="match status" value="1"/>
</dbReference>
<evidence type="ECO:0000313" key="5">
    <source>
        <dbReference type="EMBL" id="MBL0371750.1"/>
    </source>
</evidence>
<dbReference type="AlphaFoldDB" id="A0A937CK36"/>
<dbReference type="PRINTS" id="PR00035">
    <property type="entry name" value="HTHGNTR"/>
</dbReference>
<evidence type="ECO:0000259" key="4">
    <source>
        <dbReference type="PROSITE" id="PS50949"/>
    </source>
</evidence>
<dbReference type="InterPro" id="IPR008920">
    <property type="entry name" value="TF_FadR/GntR_C"/>
</dbReference>